<protein>
    <submittedName>
        <fullName evidence="1">Uncharacterized protein</fullName>
    </submittedName>
</protein>
<organism evidence="1 2">
    <name type="scientific">Ixodes persulcatus</name>
    <name type="common">Taiga tick</name>
    <dbReference type="NCBI Taxonomy" id="34615"/>
    <lineage>
        <taxon>Eukaryota</taxon>
        <taxon>Metazoa</taxon>
        <taxon>Ecdysozoa</taxon>
        <taxon>Arthropoda</taxon>
        <taxon>Chelicerata</taxon>
        <taxon>Arachnida</taxon>
        <taxon>Acari</taxon>
        <taxon>Parasitiformes</taxon>
        <taxon>Ixodida</taxon>
        <taxon>Ixodoidea</taxon>
        <taxon>Ixodidae</taxon>
        <taxon>Ixodinae</taxon>
        <taxon>Ixodes</taxon>
    </lineage>
</organism>
<accession>A0AC60P821</accession>
<gene>
    <name evidence="1" type="ORF">HPB47_007370</name>
</gene>
<comment type="caution">
    <text evidence="1">The sequence shown here is derived from an EMBL/GenBank/DDBJ whole genome shotgun (WGS) entry which is preliminary data.</text>
</comment>
<sequence>MAPLLANAALTDTPSGNNASRHKRPHLPRLHAAAYTHRPSARAPVFGAPVCFVPTTALTPRCELEANTYLGSFAGLAANGRGLGTASGGSRICVCLGRGVTCCRRDTHQRTRLRLPLRSRRRLSRVRQPDRWCRAGETGPSSDI</sequence>
<keyword evidence="2" id="KW-1185">Reference proteome</keyword>
<evidence type="ECO:0000313" key="1">
    <source>
        <dbReference type="EMBL" id="KAG0415476.1"/>
    </source>
</evidence>
<evidence type="ECO:0000313" key="2">
    <source>
        <dbReference type="Proteomes" id="UP000805193"/>
    </source>
</evidence>
<name>A0AC60P821_IXOPE</name>
<proteinExistence type="predicted"/>
<dbReference type="EMBL" id="JABSTQ010011067">
    <property type="protein sequence ID" value="KAG0415476.1"/>
    <property type="molecule type" value="Genomic_DNA"/>
</dbReference>
<dbReference type="Proteomes" id="UP000805193">
    <property type="component" value="Unassembled WGS sequence"/>
</dbReference>
<reference evidence="1 2" key="1">
    <citation type="journal article" date="2020" name="Cell">
        <title>Large-Scale Comparative Analyses of Tick Genomes Elucidate Their Genetic Diversity and Vector Capacities.</title>
        <authorList>
            <consortium name="Tick Genome and Microbiome Consortium (TIGMIC)"/>
            <person name="Jia N."/>
            <person name="Wang J."/>
            <person name="Shi W."/>
            <person name="Du L."/>
            <person name="Sun Y."/>
            <person name="Zhan W."/>
            <person name="Jiang J.F."/>
            <person name="Wang Q."/>
            <person name="Zhang B."/>
            <person name="Ji P."/>
            <person name="Bell-Sakyi L."/>
            <person name="Cui X.M."/>
            <person name="Yuan T.T."/>
            <person name="Jiang B.G."/>
            <person name="Yang W.F."/>
            <person name="Lam T.T."/>
            <person name="Chang Q.C."/>
            <person name="Ding S.J."/>
            <person name="Wang X.J."/>
            <person name="Zhu J.G."/>
            <person name="Ruan X.D."/>
            <person name="Zhao L."/>
            <person name="Wei J.T."/>
            <person name="Ye R.Z."/>
            <person name="Que T.C."/>
            <person name="Du C.H."/>
            <person name="Zhou Y.H."/>
            <person name="Cheng J.X."/>
            <person name="Dai P.F."/>
            <person name="Guo W.B."/>
            <person name="Han X.H."/>
            <person name="Huang E.J."/>
            <person name="Li L.F."/>
            <person name="Wei W."/>
            <person name="Gao Y.C."/>
            <person name="Liu J.Z."/>
            <person name="Shao H.Z."/>
            <person name="Wang X."/>
            <person name="Wang C.C."/>
            <person name="Yang T.C."/>
            <person name="Huo Q.B."/>
            <person name="Li W."/>
            <person name="Chen H.Y."/>
            <person name="Chen S.E."/>
            <person name="Zhou L.G."/>
            <person name="Ni X.B."/>
            <person name="Tian J.H."/>
            <person name="Sheng Y."/>
            <person name="Liu T."/>
            <person name="Pan Y.S."/>
            <person name="Xia L.Y."/>
            <person name="Li J."/>
            <person name="Zhao F."/>
            <person name="Cao W.C."/>
        </authorList>
    </citation>
    <scope>NUCLEOTIDE SEQUENCE [LARGE SCALE GENOMIC DNA]</scope>
    <source>
        <strain evidence="1">Iper-2018</strain>
    </source>
</reference>